<feature type="transmembrane region" description="Helical" evidence="1">
    <location>
        <begin position="178"/>
        <end position="211"/>
    </location>
</feature>
<accession>A0ABW2ASH0</accession>
<organism evidence="2 3">
    <name type="scientific">Branchiibius cervicis</name>
    <dbReference type="NCBI Taxonomy" id="908252"/>
    <lineage>
        <taxon>Bacteria</taxon>
        <taxon>Bacillati</taxon>
        <taxon>Actinomycetota</taxon>
        <taxon>Actinomycetes</taxon>
        <taxon>Micrococcales</taxon>
        <taxon>Dermacoccaceae</taxon>
        <taxon>Branchiibius</taxon>
    </lineage>
</organism>
<evidence type="ECO:0000256" key="1">
    <source>
        <dbReference type="SAM" id="Phobius"/>
    </source>
</evidence>
<reference evidence="3" key="1">
    <citation type="journal article" date="2019" name="Int. J. Syst. Evol. Microbiol.">
        <title>The Global Catalogue of Microorganisms (GCM) 10K type strain sequencing project: providing services to taxonomists for standard genome sequencing and annotation.</title>
        <authorList>
            <consortium name="The Broad Institute Genomics Platform"/>
            <consortium name="The Broad Institute Genome Sequencing Center for Infectious Disease"/>
            <person name="Wu L."/>
            <person name="Ma J."/>
        </authorList>
    </citation>
    <scope>NUCLEOTIDE SEQUENCE [LARGE SCALE GENOMIC DNA]</scope>
    <source>
        <strain evidence="3">NBRC 106593</strain>
    </source>
</reference>
<feature type="transmembrane region" description="Helical" evidence="1">
    <location>
        <begin position="231"/>
        <end position="251"/>
    </location>
</feature>
<protein>
    <submittedName>
        <fullName evidence="2">Uncharacterized protein</fullName>
    </submittedName>
</protein>
<feature type="transmembrane region" description="Helical" evidence="1">
    <location>
        <begin position="393"/>
        <end position="412"/>
    </location>
</feature>
<keyword evidence="1" id="KW-1133">Transmembrane helix</keyword>
<sequence length="550" mass="58494">MRHPERDRAHLIVWLAVIVLCAVIAAWVVILAGAHWIPQGDNAVVATKVHDVFSAHPPLQGQRSTSSLTTNDVYAHHPGPIEFYLLAIPYALFGFAPVGLLVGSALVQMAFVVVGVRAAALTGGLVGGWIAVAVTAATMAGFGDLLIRPLNLYFPILGLVPLVMLAWRLMVGRRDATVWYVAIASIVAQPHISLLLTVAVITLTVIVTAVVRRRLRTGSWFPPPWSRRGVLALLVGLVLWAPVIVETFAFFPGNTAQLIGVALGGAPSVPLSDALGQVGSAIWPWGGHLVHSAVLVIVLVLAIVCCVDLARRYWHGQRRGLGVHAAVVVALLGTLAAIWTTLRIGNLLQLPYADALSAVPFSLAAFVAWWVVRNLAGVWDPARTAARSLAQRSVPVSVGAGALIAAFSVFVLPASALRSSFSEPTTLTTLARDAVGVVDRELSAQGFTDGPVRVEYQGLYSWTSLGPAVVTDLAAAGRPVYFDVFWPNPQDDDFHRLRNAPAGAPTVFLRDAGGHDALPEWAGTAGCVWHSIQPPTDAAPGTRIEACVRR</sequence>
<keyword evidence="3" id="KW-1185">Reference proteome</keyword>
<gene>
    <name evidence="2" type="ORF">ACFQBT_08910</name>
</gene>
<feature type="transmembrane region" description="Helical" evidence="1">
    <location>
        <begin position="152"/>
        <end position="171"/>
    </location>
</feature>
<feature type="transmembrane region" description="Helical" evidence="1">
    <location>
        <begin position="258"/>
        <end position="283"/>
    </location>
</feature>
<feature type="transmembrane region" description="Helical" evidence="1">
    <location>
        <begin position="321"/>
        <end position="340"/>
    </location>
</feature>
<evidence type="ECO:0000313" key="2">
    <source>
        <dbReference type="EMBL" id="MFC6713934.1"/>
    </source>
</evidence>
<feature type="transmembrane region" description="Helical" evidence="1">
    <location>
        <begin position="119"/>
        <end position="140"/>
    </location>
</feature>
<dbReference type="Proteomes" id="UP001596356">
    <property type="component" value="Unassembled WGS sequence"/>
</dbReference>
<proteinExistence type="predicted"/>
<evidence type="ECO:0000313" key="3">
    <source>
        <dbReference type="Proteomes" id="UP001596356"/>
    </source>
</evidence>
<dbReference type="EMBL" id="JBHSWJ010000002">
    <property type="protein sequence ID" value="MFC6713934.1"/>
    <property type="molecule type" value="Genomic_DNA"/>
</dbReference>
<comment type="caution">
    <text evidence="2">The sequence shown here is derived from an EMBL/GenBank/DDBJ whole genome shotgun (WGS) entry which is preliminary data.</text>
</comment>
<feature type="transmembrane region" description="Helical" evidence="1">
    <location>
        <begin position="289"/>
        <end position="309"/>
    </location>
</feature>
<dbReference type="RefSeq" id="WP_377822060.1">
    <property type="nucleotide sequence ID" value="NZ_JBHSWJ010000002.1"/>
</dbReference>
<feature type="transmembrane region" description="Helical" evidence="1">
    <location>
        <begin position="352"/>
        <end position="372"/>
    </location>
</feature>
<keyword evidence="1" id="KW-0812">Transmembrane</keyword>
<feature type="transmembrane region" description="Helical" evidence="1">
    <location>
        <begin position="83"/>
        <end position="107"/>
    </location>
</feature>
<feature type="transmembrane region" description="Helical" evidence="1">
    <location>
        <begin position="12"/>
        <end position="37"/>
    </location>
</feature>
<name>A0ABW2ASH0_9MICO</name>
<keyword evidence="1" id="KW-0472">Membrane</keyword>